<reference evidence="2" key="1">
    <citation type="submission" date="2020-08" db="EMBL/GenBank/DDBJ databases">
        <title>Multicomponent nature underlies the extraordinary mechanical properties of spider dragline silk.</title>
        <authorList>
            <person name="Kono N."/>
            <person name="Nakamura H."/>
            <person name="Mori M."/>
            <person name="Yoshida Y."/>
            <person name="Ohtoshi R."/>
            <person name="Malay A.D."/>
            <person name="Moran D.A.P."/>
            <person name="Tomita M."/>
            <person name="Numata K."/>
            <person name="Arakawa K."/>
        </authorList>
    </citation>
    <scope>NUCLEOTIDE SEQUENCE</scope>
</reference>
<dbReference type="EMBL" id="BMAW01112330">
    <property type="protein sequence ID" value="GFT52007.1"/>
    <property type="molecule type" value="Genomic_DNA"/>
</dbReference>
<dbReference type="Proteomes" id="UP000887013">
    <property type="component" value="Unassembled WGS sequence"/>
</dbReference>
<evidence type="ECO:0000256" key="1">
    <source>
        <dbReference type="SAM" id="MobiDB-lite"/>
    </source>
</evidence>
<proteinExistence type="predicted"/>
<dbReference type="AlphaFoldDB" id="A0A8X6TUP1"/>
<accession>A0A8X6TUP1</accession>
<sequence>MKLEIKARQEELNGSQTEMKSEKKVGREELKIPPINGFLETQSLTSRSTPMLPTYDKLFGLHSRLNLMSVPKVMVGMNGQEQLN</sequence>
<protein>
    <submittedName>
        <fullName evidence="2">Uncharacterized protein</fullName>
    </submittedName>
</protein>
<organism evidence="2 3">
    <name type="scientific">Nephila pilipes</name>
    <name type="common">Giant wood spider</name>
    <name type="synonym">Nephila maculata</name>
    <dbReference type="NCBI Taxonomy" id="299642"/>
    <lineage>
        <taxon>Eukaryota</taxon>
        <taxon>Metazoa</taxon>
        <taxon>Ecdysozoa</taxon>
        <taxon>Arthropoda</taxon>
        <taxon>Chelicerata</taxon>
        <taxon>Arachnida</taxon>
        <taxon>Araneae</taxon>
        <taxon>Araneomorphae</taxon>
        <taxon>Entelegynae</taxon>
        <taxon>Araneoidea</taxon>
        <taxon>Nephilidae</taxon>
        <taxon>Nephila</taxon>
    </lineage>
</organism>
<evidence type="ECO:0000313" key="2">
    <source>
        <dbReference type="EMBL" id="GFT52007.1"/>
    </source>
</evidence>
<name>A0A8X6TUP1_NEPPI</name>
<gene>
    <name evidence="2" type="ORF">NPIL_702151</name>
</gene>
<evidence type="ECO:0000313" key="3">
    <source>
        <dbReference type="Proteomes" id="UP000887013"/>
    </source>
</evidence>
<feature type="compositionally biased region" description="Basic and acidic residues" evidence="1">
    <location>
        <begin position="1"/>
        <end position="11"/>
    </location>
</feature>
<feature type="region of interest" description="Disordered" evidence="1">
    <location>
        <begin position="1"/>
        <end position="26"/>
    </location>
</feature>
<keyword evidence="3" id="KW-1185">Reference proteome</keyword>
<comment type="caution">
    <text evidence="2">The sequence shown here is derived from an EMBL/GenBank/DDBJ whole genome shotgun (WGS) entry which is preliminary data.</text>
</comment>